<feature type="region of interest" description="Disordered" evidence="1">
    <location>
        <begin position="376"/>
        <end position="404"/>
    </location>
</feature>
<dbReference type="Proteomes" id="UP000800035">
    <property type="component" value="Unassembled WGS sequence"/>
</dbReference>
<protein>
    <submittedName>
        <fullName evidence="3">DUF1769-domain-containing protein</fullName>
    </submittedName>
</protein>
<feature type="compositionally biased region" description="Low complexity" evidence="1">
    <location>
        <begin position="322"/>
        <end position="342"/>
    </location>
</feature>
<evidence type="ECO:0000313" key="3">
    <source>
        <dbReference type="EMBL" id="KAF1953785.1"/>
    </source>
</evidence>
<keyword evidence="4" id="KW-1185">Reference proteome</keyword>
<sequence>MGMGGSEGSAVDPAARDKYLLRVTAGPSYDPSTHQEVAVNGEEPTLIENDIMTCYLKVKIRDYHGLPRGSPVSSDYFSHPLHTSDRYSIGFSFIPKKNIKGSDLLTGFDFDHSIRDRLPPGFRYAMKIVTTIVDPGIFSDPYSDKPYLYGPGLSSFFAFRIGEHTSEVPAEEQLMTHDSDMKGVIEEGAHGSGQRIRADQKIPAKASKRRKNFLDQKNMDDFVFEAGRMYQADFFNPYLDFANFALRIPGFSISVVRYIDDKTHALRFVVKDKSTNEVLFVVIFNLLFGQQLAETLDGEKAEDTKRVPADGEDENTLERPDTSSSYETPRSSGSRSSSVPQSDVEDADRESRQDKQTAATTLVSSIYSGFASLGFGRASSSSGSDATSKSASPTRTEDNKSLEKKVEELDEVAVESYLQSKNSNIA</sequence>
<dbReference type="AlphaFoldDB" id="A0A6A5TM30"/>
<accession>A0A6A5TM30</accession>
<feature type="compositionally biased region" description="Basic and acidic residues" evidence="1">
    <location>
        <begin position="298"/>
        <end position="309"/>
    </location>
</feature>
<proteinExistence type="predicted"/>
<organism evidence="3 4">
    <name type="scientific">Byssothecium circinans</name>
    <dbReference type="NCBI Taxonomy" id="147558"/>
    <lineage>
        <taxon>Eukaryota</taxon>
        <taxon>Fungi</taxon>
        <taxon>Dikarya</taxon>
        <taxon>Ascomycota</taxon>
        <taxon>Pezizomycotina</taxon>
        <taxon>Dothideomycetes</taxon>
        <taxon>Pleosporomycetidae</taxon>
        <taxon>Pleosporales</taxon>
        <taxon>Massarineae</taxon>
        <taxon>Massarinaceae</taxon>
        <taxon>Byssothecium</taxon>
    </lineage>
</organism>
<gene>
    <name evidence="3" type="ORF">CC80DRAFT_494371</name>
</gene>
<feature type="compositionally biased region" description="Basic and acidic residues" evidence="1">
    <location>
        <begin position="395"/>
        <end position="404"/>
    </location>
</feature>
<dbReference type="OrthoDB" id="2119945at2759"/>
<dbReference type="EMBL" id="ML977002">
    <property type="protein sequence ID" value="KAF1953785.1"/>
    <property type="molecule type" value="Genomic_DNA"/>
</dbReference>
<evidence type="ECO:0000256" key="1">
    <source>
        <dbReference type="SAM" id="MobiDB-lite"/>
    </source>
</evidence>
<dbReference type="PANTHER" id="PTHR34826">
    <property type="entry name" value="UPF0590 PROTEIN C409.17C"/>
    <property type="match status" value="1"/>
</dbReference>
<feature type="region of interest" description="Disordered" evidence="1">
    <location>
        <begin position="298"/>
        <end position="358"/>
    </location>
</feature>
<evidence type="ECO:0000259" key="2">
    <source>
        <dbReference type="Pfam" id="PF08588"/>
    </source>
</evidence>
<dbReference type="Pfam" id="PF08588">
    <property type="entry name" value="Duc1"/>
    <property type="match status" value="1"/>
</dbReference>
<name>A0A6A5TM30_9PLEO</name>
<feature type="compositionally biased region" description="Low complexity" evidence="1">
    <location>
        <begin position="376"/>
        <end position="392"/>
    </location>
</feature>
<dbReference type="PANTHER" id="PTHR34826:SF2">
    <property type="entry name" value="UPF0590 PROTEIN C409.17C"/>
    <property type="match status" value="1"/>
</dbReference>
<evidence type="ECO:0000313" key="4">
    <source>
        <dbReference type="Proteomes" id="UP000800035"/>
    </source>
</evidence>
<dbReference type="InterPro" id="IPR013897">
    <property type="entry name" value="Duc1"/>
</dbReference>
<reference evidence="3" key="1">
    <citation type="journal article" date="2020" name="Stud. Mycol.">
        <title>101 Dothideomycetes genomes: a test case for predicting lifestyles and emergence of pathogens.</title>
        <authorList>
            <person name="Haridas S."/>
            <person name="Albert R."/>
            <person name="Binder M."/>
            <person name="Bloem J."/>
            <person name="Labutti K."/>
            <person name="Salamov A."/>
            <person name="Andreopoulos B."/>
            <person name="Baker S."/>
            <person name="Barry K."/>
            <person name="Bills G."/>
            <person name="Bluhm B."/>
            <person name="Cannon C."/>
            <person name="Castanera R."/>
            <person name="Culley D."/>
            <person name="Daum C."/>
            <person name="Ezra D."/>
            <person name="Gonzalez J."/>
            <person name="Henrissat B."/>
            <person name="Kuo A."/>
            <person name="Liang C."/>
            <person name="Lipzen A."/>
            <person name="Lutzoni F."/>
            <person name="Magnuson J."/>
            <person name="Mondo S."/>
            <person name="Nolan M."/>
            <person name="Ohm R."/>
            <person name="Pangilinan J."/>
            <person name="Park H.-J."/>
            <person name="Ramirez L."/>
            <person name="Alfaro M."/>
            <person name="Sun H."/>
            <person name="Tritt A."/>
            <person name="Yoshinaga Y."/>
            <person name="Zwiers L.-H."/>
            <person name="Turgeon B."/>
            <person name="Goodwin S."/>
            <person name="Spatafora J."/>
            <person name="Crous P."/>
            <person name="Grigoriev I."/>
        </authorList>
    </citation>
    <scope>NUCLEOTIDE SEQUENCE</scope>
    <source>
        <strain evidence="3">CBS 675.92</strain>
    </source>
</reference>
<feature type="domain" description="Domain of unknown function at the cortex 1" evidence="2">
    <location>
        <begin position="21"/>
        <end position="286"/>
    </location>
</feature>